<dbReference type="InterPro" id="IPR036249">
    <property type="entry name" value="Thioredoxin-like_sf"/>
</dbReference>
<keyword evidence="1" id="KW-0812">Transmembrane</keyword>
<dbReference type="Gene3D" id="3.40.30.10">
    <property type="entry name" value="Glutaredoxin"/>
    <property type="match status" value="1"/>
</dbReference>
<dbReference type="SUPFAM" id="SSF52833">
    <property type="entry name" value="Thioredoxin-like"/>
    <property type="match status" value="1"/>
</dbReference>
<keyword evidence="1" id="KW-1133">Transmembrane helix</keyword>
<sequence length="263" mass="30031">MNIILKNIYIVLIVLGSLVTMAFTIDINKKDRSNFELSEEAIYEPIVVLELFTSQGCSSCPSADLLLQKVKKEYKEKVFALSYHVDYWNYIGWKDPFSKSEFTKKQRAYNIKFRNRSNYTPQLVVNGKEHFVGSSSAKMYGRINDYGQKKATNKINLNGASVDKNKVSFKYQVQGSLKNKMIRTLLVLDERTTQVKRGENRNRTLQNSNIVVAEKSVVLEESASTIEISIPKLVKPNDNLNLIVLVETKEYDIKAAAKQSLVR</sequence>
<feature type="transmembrane region" description="Helical" evidence="1">
    <location>
        <begin position="7"/>
        <end position="25"/>
    </location>
</feature>
<keyword evidence="3" id="KW-1185">Reference proteome</keyword>
<dbReference type="PANTHER" id="PTHR36057:SF1">
    <property type="entry name" value="LIPOPROTEIN LIPID ATTACHMENT SITE-LIKE PROTEIN, PUTATIVE (DUF1223)-RELATED"/>
    <property type="match status" value="1"/>
</dbReference>
<keyword evidence="1" id="KW-0472">Membrane</keyword>
<organism evidence="2 3">
    <name type="scientific">Maribacter algarum</name>
    <name type="common">ex Zhang et al. 2020</name>
    <dbReference type="NCBI Taxonomy" id="2578118"/>
    <lineage>
        <taxon>Bacteria</taxon>
        <taxon>Pseudomonadati</taxon>
        <taxon>Bacteroidota</taxon>
        <taxon>Flavobacteriia</taxon>
        <taxon>Flavobacteriales</taxon>
        <taxon>Flavobacteriaceae</taxon>
        <taxon>Maribacter</taxon>
    </lineage>
</organism>
<proteinExistence type="predicted"/>
<evidence type="ECO:0000256" key="1">
    <source>
        <dbReference type="SAM" id="Phobius"/>
    </source>
</evidence>
<gene>
    <name evidence="2" type="ORF">FEE95_18155</name>
</gene>
<dbReference type="Proteomes" id="UP000310314">
    <property type="component" value="Unassembled WGS sequence"/>
</dbReference>
<evidence type="ECO:0000313" key="2">
    <source>
        <dbReference type="EMBL" id="TMM53821.1"/>
    </source>
</evidence>
<dbReference type="PANTHER" id="PTHR36057">
    <property type="match status" value="1"/>
</dbReference>
<dbReference type="OrthoDB" id="9808254at2"/>
<dbReference type="Pfam" id="PF06764">
    <property type="entry name" value="DUF1223"/>
    <property type="match status" value="1"/>
</dbReference>
<dbReference type="EMBL" id="VATY01000004">
    <property type="protein sequence ID" value="TMM53821.1"/>
    <property type="molecule type" value="Genomic_DNA"/>
</dbReference>
<comment type="caution">
    <text evidence="2">The sequence shown here is derived from an EMBL/GenBank/DDBJ whole genome shotgun (WGS) entry which is preliminary data.</text>
</comment>
<evidence type="ECO:0000313" key="3">
    <source>
        <dbReference type="Proteomes" id="UP000310314"/>
    </source>
</evidence>
<dbReference type="AlphaFoldDB" id="A0A5S3PK18"/>
<accession>A0A5S3PK18</accession>
<reference evidence="2 3" key="1">
    <citation type="submission" date="2019-05" db="EMBL/GenBank/DDBJ databases">
        <authorList>
            <person name="Zhang J.-Y."/>
            <person name="Feg X."/>
            <person name="Du Z.-J."/>
        </authorList>
    </citation>
    <scope>NUCLEOTIDE SEQUENCE [LARGE SCALE GENOMIC DNA]</scope>
    <source>
        <strain evidence="2 3">RZ26</strain>
    </source>
</reference>
<protein>
    <submittedName>
        <fullName evidence="2">DUF1223 domain-containing protein</fullName>
    </submittedName>
</protein>
<name>A0A5S3PK18_9FLAO</name>
<dbReference type="InterPro" id="IPR010634">
    <property type="entry name" value="DUF1223"/>
</dbReference>